<comment type="pathway">
    <text evidence="3">Cofactor biosynthesis; riboflavin biosynthesis; 5-amino-6-(D-ribitylamino)uracil from GTP: step 3/4.</text>
</comment>
<comment type="cofactor">
    <cofactor evidence="18">
        <name>Zn(2+)</name>
        <dbReference type="ChEBI" id="CHEBI:29105"/>
    </cofactor>
    <text evidence="18">Binds 1 zinc ion.</text>
</comment>
<dbReference type="SUPFAM" id="SSF53927">
    <property type="entry name" value="Cytidine deaminase-like"/>
    <property type="match status" value="1"/>
</dbReference>
<evidence type="ECO:0000256" key="15">
    <source>
        <dbReference type="ARBA" id="ARBA00023268"/>
    </source>
</evidence>
<dbReference type="InterPro" id="IPR002125">
    <property type="entry name" value="CMP_dCMP_dom"/>
</dbReference>
<feature type="binding site" evidence="18">
    <location>
        <position position="92"/>
    </location>
    <ligand>
        <name>Zn(2+)</name>
        <dbReference type="ChEBI" id="CHEBI:29105"/>
        <note>catalytic</note>
    </ligand>
</feature>
<accession>A0A432VZH7</accession>
<dbReference type="SUPFAM" id="SSF53597">
    <property type="entry name" value="Dihydrofolate reductase-like"/>
    <property type="match status" value="1"/>
</dbReference>
<keyword evidence="12 18" id="KW-0862">Zinc</keyword>
<dbReference type="FunFam" id="3.40.140.10:FF:000025">
    <property type="entry name" value="Riboflavin biosynthesis protein RibD"/>
    <property type="match status" value="1"/>
</dbReference>
<feature type="binding site" evidence="17">
    <location>
        <position position="185"/>
    </location>
    <ligand>
        <name>substrate</name>
    </ligand>
</feature>
<dbReference type="Gene3D" id="3.40.140.10">
    <property type="entry name" value="Cytidine Deaminase, domain 2"/>
    <property type="match status" value="1"/>
</dbReference>
<dbReference type="CDD" id="cd01284">
    <property type="entry name" value="Riboflavin_deaminase-reductase"/>
    <property type="match status" value="1"/>
</dbReference>
<evidence type="ECO:0000259" key="19">
    <source>
        <dbReference type="PROSITE" id="PS51747"/>
    </source>
</evidence>
<dbReference type="GO" id="GO:0008703">
    <property type="term" value="F:5-amino-6-(5-phosphoribosylamino)uracil reductase activity"/>
    <property type="evidence" value="ECO:0007669"/>
    <property type="project" value="UniProtKB-EC"/>
</dbReference>
<dbReference type="PIRSF" id="PIRSF006769">
    <property type="entry name" value="RibD"/>
    <property type="match status" value="1"/>
</dbReference>
<dbReference type="PROSITE" id="PS51747">
    <property type="entry name" value="CYT_DCMP_DEAMINASES_2"/>
    <property type="match status" value="1"/>
</dbReference>
<feature type="binding site" evidence="17">
    <location>
        <position position="348"/>
    </location>
    <ligand>
        <name>substrate</name>
    </ligand>
</feature>
<evidence type="ECO:0000256" key="7">
    <source>
        <dbReference type="ARBA" id="ARBA00013173"/>
    </source>
</evidence>
<evidence type="ECO:0000256" key="3">
    <source>
        <dbReference type="ARBA" id="ARBA00004910"/>
    </source>
</evidence>
<feature type="binding site" evidence="18">
    <location>
        <position position="101"/>
    </location>
    <ligand>
        <name>Zn(2+)</name>
        <dbReference type="ChEBI" id="CHEBI:29105"/>
        <note>catalytic</note>
    </ligand>
</feature>
<evidence type="ECO:0000256" key="5">
    <source>
        <dbReference type="ARBA" id="ARBA00007417"/>
    </source>
</evidence>
<dbReference type="GO" id="GO:0009231">
    <property type="term" value="P:riboflavin biosynthetic process"/>
    <property type="evidence" value="ECO:0007669"/>
    <property type="project" value="UniProtKB-UniPathway"/>
</dbReference>
<gene>
    <name evidence="20" type="primary">ribD</name>
    <name evidence="20" type="ORF">CWE06_00035</name>
</gene>
<evidence type="ECO:0000256" key="8">
    <source>
        <dbReference type="ARBA" id="ARBA00019930"/>
    </source>
</evidence>
<evidence type="ECO:0000256" key="6">
    <source>
        <dbReference type="ARBA" id="ARBA00012766"/>
    </source>
</evidence>
<comment type="similarity">
    <text evidence="4">In the N-terminal section; belongs to the cytidine and deoxycytidylate deaminase family.</text>
</comment>
<dbReference type="InterPro" id="IPR002734">
    <property type="entry name" value="RibDG_C"/>
</dbReference>
<evidence type="ECO:0000313" key="21">
    <source>
        <dbReference type="Proteomes" id="UP000288212"/>
    </source>
</evidence>
<dbReference type="Pfam" id="PF00383">
    <property type="entry name" value="dCMP_cyt_deam_1"/>
    <property type="match status" value="1"/>
</dbReference>
<dbReference type="PANTHER" id="PTHR38011:SF7">
    <property type="entry name" value="2,5-DIAMINO-6-RIBOSYLAMINO-4(3H)-PYRIMIDINONE 5'-PHOSPHATE REDUCTASE"/>
    <property type="match status" value="1"/>
</dbReference>
<dbReference type="InterPro" id="IPR050765">
    <property type="entry name" value="Riboflavin_Biosynth_HTPR"/>
</dbReference>
<keyword evidence="10 18" id="KW-0479">Metal-binding</keyword>
<organism evidence="20 21">
    <name type="scientific">Aliidiomarina haloalkalitolerans</name>
    <dbReference type="NCBI Taxonomy" id="859059"/>
    <lineage>
        <taxon>Bacteria</taxon>
        <taxon>Pseudomonadati</taxon>
        <taxon>Pseudomonadota</taxon>
        <taxon>Gammaproteobacteria</taxon>
        <taxon>Alteromonadales</taxon>
        <taxon>Idiomarinaceae</taxon>
        <taxon>Aliidiomarina</taxon>
    </lineage>
</organism>
<dbReference type="InterPro" id="IPR004794">
    <property type="entry name" value="Eubact_RibD"/>
</dbReference>
<comment type="function">
    <text evidence="1">Converts 2,5-diamino-6-(ribosylamino)-4(3h)-pyrimidinone 5'-phosphate into 5-amino-6-(ribosylamino)-2,4(1h,3h)-pyrimidinedione 5'-phosphate.</text>
</comment>
<dbReference type="GO" id="GO:0008270">
    <property type="term" value="F:zinc ion binding"/>
    <property type="evidence" value="ECO:0007669"/>
    <property type="project" value="InterPro"/>
</dbReference>
<comment type="caution">
    <text evidence="20">The sequence shown here is derived from an EMBL/GenBank/DDBJ whole genome shotgun (WGS) entry which is preliminary data.</text>
</comment>
<evidence type="ECO:0000256" key="2">
    <source>
        <dbReference type="ARBA" id="ARBA00004882"/>
    </source>
</evidence>
<dbReference type="EC" id="3.5.4.26" evidence="6"/>
<evidence type="ECO:0000256" key="4">
    <source>
        <dbReference type="ARBA" id="ARBA00005259"/>
    </source>
</evidence>
<evidence type="ECO:0000256" key="18">
    <source>
        <dbReference type="PIRSR" id="PIRSR006769-3"/>
    </source>
</evidence>
<evidence type="ECO:0000313" key="20">
    <source>
        <dbReference type="EMBL" id="RUO22060.1"/>
    </source>
</evidence>
<name>A0A432VZH7_9GAMM</name>
<dbReference type="EC" id="1.1.1.193" evidence="7"/>
<dbReference type="NCBIfam" id="TIGR00227">
    <property type="entry name" value="ribD_Cterm"/>
    <property type="match status" value="1"/>
</dbReference>
<feature type="binding site" evidence="17">
    <location>
        <position position="224"/>
    </location>
    <ligand>
        <name>substrate</name>
    </ligand>
</feature>
<keyword evidence="9" id="KW-0686">Riboflavin biosynthesis</keyword>
<evidence type="ECO:0000256" key="14">
    <source>
        <dbReference type="ARBA" id="ARBA00023002"/>
    </source>
</evidence>
<dbReference type="InterPro" id="IPR016193">
    <property type="entry name" value="Cytidine_deaminase-like"/>
</dbReference>
<feature type="binding site" evidence="17">
    <location>
        <position position="217"/>
    </location>
    <ligand>
        <name>NADP(+)</name>
        <dbReference type="ChEBI" id="CHEBI:58349"/>
    </ligand>
</feature>
<evidence type="ECO:0000256" key="9">
    <source>
        <dbReference type="ARBA" id="ARBA00022619"/>
    </source>
</evidence>
<feature type="binding site" evidence="17">
    <location>
        <position position="171"/>
    </location>
    <ligand>
        <name>NADP(+)</name>
        <dbReference type="ChEBI" id="CHEBI:58349"/>
    </ligand>
</feature>
<dbReference type="UniPathway" id="UPA00275">
    <property type="reaction ID" value="UER00401"/>
</dbReference>
<feature type="active site" description="Proton donor" evidence="16">
    <location>
        <position position="69"/>
    </location>
</feature>
<feature type="binding site" evidence="18">
    <location>
        <position position="67"/>
    </location>
    <ligand>
        <name>Zn(2+)</name>
        <dbReference type="ChEBI" id="CHEBI:29105"/>
        <note>catalytic</note>
    </ligand>
</feature>
<dbReference type="Proteomes" id="UP000288212">
    <property type="component" value="Unassembled WGS sequence"/>
</dbReference>
<feature type="binding site" evidence="17">
    <location>
        <position position="201"/>
    </location>
    <ligand>
        <name>substrate</name>
    </ligand>
</feature>
<evidence type="ECO:0000256" key="13">
    <source>
        <dbReference type="ARBA" id="ARBA00022857"/>
    </source>
</evidence>
<dbReference type="PANTHER" id="PTHR38011">
    <property type="entry name" value="DIHYDROFOLATE REDUCTASE FAMILY PROTEIN (AFU_ORTHOLOGUE AFUA_8G06820)"/>
    <property type="match status" value="1"/>
</dbReference>
<keyword evidence="15" id="KW-0511">Multifunctional enzyme</keyword>
<reference evidence="20 21" key="1">
    <citation type="journal article" date="2011" name="Front. Microbiol.">
        <title>Genomic signatures of strain selection and enhancement in Bacillus atrophaeus var. globigii, a historical biowarfare simulant.</title>
        <authorList>
            <person name="Gibbons H.S."/>
            <person name="Broomall S.M."/>
            <person name="McNew L.A."/>
            <person name="Daligault H."/>
            <person name="Chapman C."/>
            <person name="Bruce D."/>
            <person name="Karavis M."/>
            <person name="Krepps M."/>
            <person name="McGregor P.A."/>
            <person name="Hong C."/>
            <person name="Park K.H."/>
            <person name="Akmal A."/>
            <person name="Feldman A."/>
            <person name="Lin J.S."/>
            <person name="Chang W.E."/>
            <person name="Higgs B.W."/>
            <person name="Demirev P."/>
            <person name="Lindquist J."/>
            <person name="Liem A."/>
            <person name="Fochler E."/>
            <person name="Read T.D."/>
            <person name="Tapia R."/>
            <person name="Johnson S."/>
            <person name="Bishop-Lilly K.A."/>
            <person name="Detter C."/>
            <person name="Han C."/>
            <person name="Sozhamannan S."/>
            <person name="Rosenzweig C.N."/>
            <person name="Skowronski E.W."/>
        </authorList>
    </citation>
    <scope>NUCLEOTIDE SEQUENCE [LARGE SCALE GENOMIC DNA]</scope>
    <source>
        <strain evidence="20 21">AK5</strain>
    </source>
</reference>
<dbReference type="AlphaFoldDB" id="A0A432VZH7"/>
<dbReference type="InterPro" id="IPR011549">
    <property type="entry name" value="RibD_C"/>
</dbReference>
<evidence type="ECO:0000256" key="11">
    <source>
        <dbReference type="ARBA" id="ARBA00022801"/>
    </source>
</evidence>
<feature type="binding site" evidence="17">
    <location>
        <position position="213"/>
    </location>
    <ligand>
        <name>NADP(+)</name>
        <dbReference type="ChEBI" id="CHEBI:58349"/>
    </ligand>
</feature>
<keyword evidence="14" id="KW-0560">Oxidoreductase</keyword>
<keyword evidence="21" id="KW-1185">Reference proteome</keyword>
<dbReference type="GO" id="GO:0008835">
    <property type="term" value="F:diaminohydroxyphosphoribosylaminopyrimidine deaminase activity"/>
    <property type="evidence" value="ECO:0007669"/>
    <property type="project" value="UniProtKB-EC"/>
</dbReference>
<evidence type="ECO:0000256" key="1">
    <source>
        <dbReference type="ARBA" id="ARBA00002151"/>
    </source>
</evidence>
<dbReference type="PROSITE" id="PS00903">
    <property type="entry name" value="CYT_DCMP_DEAMINASES_1"/>
    <property type="match status" value="1"/>
</dbReference>
<keyword evidence="11" id="KW-0378">Hydrolase</keyword>
<sequence length="421" mass="44868">MPFTPADQFFMQYALELAARGRFTTHPNPNVGCVIVAAEQVDLSAGPQQWRDCIVGAGFHERAGGPHAEVFALRAAGDRARGATAYVTLEPCSHHGRTPPCAEALLKAAVGRVVVAMQDPFPAVSGRGIELLRNAGIQVDVGLLSDEAFAVSAAFFTKVAKQRPFVQVKLAASMDGKTALASGESKWITSPQARRDVQVGRAQAGAILSGAGTVLADDPSLNVRVEEFPADVLYFQEQPQAEQLRGSEHLDPALKKSMQAFAPQTGVAPKHVRQPLRVIIDHRGEISPQARIFQDQNPVWIVRTQALDVALPAHAQEIIVAAGADGKVSLPALLEKLATANILSVWVESGARLAGALLDANLVDELILYQAPKFLGSGAKELLTMTGPTKMAAVQEWQVVACQQVGPDLKITMRPDGALAK</sequence>
<keyword evidence="13 17" id="KW-0521">NADP</keyword>
<evidence type="ECO:0000256" key="12">
    <source>
        <dbReference type="ARBA" id="ARBA00022833"/>
    </source>
</evidence>
<feature type="binding site" evidence="17">
    <location>
        <begin position="350"/>
        <end position="356"/>
    </location>
    <ligand>
        <name>NADP(+)</name>
        <dbReference type="ChEBI" id="CHEBI:58349"/>
    </ligand>
</feature>
<feature type="domain" description="CMP/dCMP-type deaminase" evidence="19">
    <location>
        <begin position="5"/>
        <end position="140"/>
    </location>
</feature>
<dbReference type="Gene3D" id="3.40.430.10">
    <property type="entry name" value="Dihydrofolate Reductase, subunit A"/>
    <property type="match status" value="1"/>
</dbReference>
<evidence type="ECO:0000256" key="17">
    <source>
        <dbReference type="PIRSR" id="PIRSR006769-2"/>
    </source>
</evidence>
<dbReference type="OrthoDB" id="9800865at2"/>
<dbReference type="EMBL" id="PIPI01000001">
    <property type="protein sequence ID" value="RUO22060.1"/>
    <property type="molecule type" value="Genomic_DNA"/>
</dbReference>
<dbReference type="GO" id="GO:0050661">
    <property type="term" value="F:NADP binding"/>
    <property type="evidence" value="ECO:0007669"/>
    <property type="project" value="InterPro"/>
</dbReference>
<evidence type="ECO:0000256" key="16">
    <source>
        <dbReference type="PIRSR" id="PIRSR006769-1"/>
    </source>
</evidence>
<comment type="similarity">
    <text evidence="5">In the C-terminal section; belongs to the HTP reductase family.</text>
</comment>
<dbReference type="Pfam" id="PF01872">
    <property type="entry name" value="RibD_C"/>
    <property type="match status" value="1"/>
</dbReference>
<dbReference type="InterPro" id="IPR016192">
    <property type="entry name" value="APOBEC/CMP_deaminase_Zn-bd"/>
</dbReference>
<feature type="binding site" evidence="17">
    <location>
        <position position="187"/>
    </location>
    <ligand>
        <name>NADP(+)</name>
        <dbReference type="ChEBI" id="CHEBI:58349"/>
    </ligand>
</feature>
<protein>
    <recommendedName>
        <fullName evidence="8">Riboflavin biosynthesis protein RibD</fullName>
        <ecNumber evidence="7">1.1.1.193</ecNumber>
        <ecNumber evidence="6">3.5.4.26</ecNumber>
    </recommendedName>
</protein>
<proteinExistence type="inferred from homology"/>
<comment type="pathway">
    <text evidence="2">Cofactor biosynthesis; riboflavin biosynthesis; 5-amino-6-(D-ribitylamino)uracil from GTP: step 2/4.</text>
</comment>
<feature type="binding site" evidence="17">
    <location>
        <position position="221"/>
    </location>
    <ligand>
        <name>NADP(+)</name>
        <dbReference type="ChEBI" id="CHEBI:58349"/>
    </ligand>
</feature>
<dbReference type="InterPro" id="IPR024072">
    <property type="entry name" value="DHFR-like_dom_sf"/>
</dbReference>
<dbReference type="NCBIfam" id="TIGR00326">
    <property type="entry name" value="eubact_ribD"/>
    <property type="match status" value="1"/>
</dbReference>
<evidence type="ECO:0000256" key="10">
    <source>
        <dbReference type="ARBA" id="ARBA00022723"/>
    </source>
</evidence>